<organism evidence="1 2">
    <name type="scientific">Chlorobaculum tepidum (strain ATCC 49652 / DSM 12025 / NBRC 103806 / TLS)</name>
    <name type="common">Chlorobium tepidum</name>
    <dbReference type="NCBI Taxonomy" id="194439"/>
    <lineage>
        <taxon>Bacteria</taxon>
        <taxon>Pseudomonadati</taxon>
        <taxon>Chlorobiota</taxon>
        <taxon>Chlorobiia</taxon>
        <taxon>Chlorobiales</taxon>
        <taxon>Chlorobiaceae</taxon>
        <taxon>Chlorobaculum</taxon>
    </lineage>
</organism>
<dbReference type="EnsemblBacteria" id="AAM72623">
    <property type="protein sequence ID" value="AAM72623"/>
    <property type="gene ID" value="CT1395"/>
</dbReference>
<reference evidence="1 2" key="1">
    <citation type="journal article" date="2002" name="Proc. Natl. Acad. Sci. U.S.A.">
        <title>The complete genome sequence of Chlorobium tepidum TLS, a photosynthetic, anaerobic, green-sulfur bacterium.</title>
        <authorList>
            <person name="Eisen J.A."/>
            <person name="Nelson K.E."/>
            <person name="Paulsen I.T."/>
            <person name="Heidelberg J.F."/>
            <person name="Wu M."/>
            <person name="Dodson R.J."/>
            <person name="Deboy R."/>
            <person name="Gwinn M.L."/>
            <person name="Nelson W.C."/>
            <person name="Haft D.H."/>
            <person name="Hickey E.K."/>
            <person name="Peterson J.D."/>
            <person name="Durkin A.S."/>
            <person name="Kolonay J.L."/>
            <person name="Yang F."/>
            <person name="Holt I."/>
            <person name="Umayam L.A."/>
            <person name="Mason T."/>
            <person name="Brenner M."/>
            <person name="Shea T.P."/>
            <person name="Parksey D."/>
            <person name="Nierman W.C."/>
            <person name="Feldblyum T.V."/>
            <person name="Hansen C.L."/>
            <person name="Craven M.B."/>
            <person name="Radune D."/>
            <person name="Vamathevan J."/>
            <person name="Khouri H."/>
            <person name="White O."/>
            <person name="Gruber T.M."/>
            <person name="Ketchum K.A."/>
            <person name="Venter J.C."/>
            <person name="Tettelin H."/>
            <person name="Bryant D.A."/>
            <person name="Fraser C.M."/>
        </authorList>
    </citation>
    <scope>NUCLEOTIDE SEQUENCE [LARGE SCALE GENOMIC DNA]</scope>
    <source>
        <strain evidence="2">ATCC 49652 / DSM 12025 / NBRC 103806 / TLS</strain>
    </source>
</reference>
<accession>Q8KCM0</accession>
<sequence>MCGPEKRKGWAGFDPTHKTLFVGDWYIKIETGRDYGDVPPVRGTYKGTSSEKLGVSIRASSLEHDGETPTTRHYHPA</sequence>
<gene>
    <name evidence="1" type="ordered locus">CT1395</name>
</gene>
<dbReference type="Proteomes" id="UP000001007">
    <property type="component" value="Chromosome"/>
</dbReference>
<dbReference type="KEGG" id="cte:CT1395"/>
<dbReference type="EMBL" id="AE006470">
    <property type="protein sequence ID" value="AAM72623.1"/>
    <property type="molecule type" value="Genomic_DNA"/>
</dbReference>
<evidence type="ECO:0000313" key="2">
    <source>
        <dbReference type="Proteomes" id="UP000001007"/>
    </source>
</evidence>
<dbReference type="AlphaFoldDB" id="Q8KCM0"/>
<protein>
    <submittedName>
        <fullName evidence="1">Uncharacterized protein</fullName>
    </submittedName>
</protein>
<dbReference type="InterPro" id="IPR038765">
    <property type="entry name" value="Papain-like_cys_pep_sf"/>
</dbReference>
<dbReference type="eggNOG" id="COG1305">
    <property type="taxonomic scope" value="Bacteria"/>
</dbReference>
<dbReference type="HOGENOM" id="CLU_2631770_0_0_10"/>
<dbReference type="STRING" id="194439.CT1395"/>
<dbReference type="OrthoDB" id="9804872at2"/>
<evidence type="ECO:0000313" key="1">
    <source>
        <dbReference type="EMBL" id="AAM72623.1"/>
    </source>
</evidence>
<dbReference type="SUPFAM" id="SSF54001">
    <property type="entry name" value="Cysteine proteinases"/>
    <property type="match status" value="1"/>
</dbReference>
<dbReference type="Gene3D" id="3.10.620.30">
    <property type="match status" value="1"/>
</dbReference>
<name>Q8KCM0_CHLTE</name>
<proteinExistence type="predicted"/>
<keyword evidence="2" id="KW-1185">Reference proteome</keyword>